<feature type="transmembrane region" description="Helical" evidence="6">
    <location>
        <begin position="657"/>
        <end position="673"/>
    </location>
</feature>
<proteinExistence type="predicted"/>
<keyword evidence="10" id="KW-1185">Reference proteome</keyword>
<dbReference type="NCBIfam" id="TIGR01974">
    <property type="entry name" value="NDH_I_L"/>
    <property type="match status" value="1"/>
</dbReference>
<dbReference type="STRING" id="915059.NH26_02455"/>
<dbReference type="GO" id="GO:0016020">
    <property type="term" value="C:membrane"/>
    <property type="evidence" value="ECO:0007669"/>
    <property type="project" value="UniProtKB-SubCell"/>
</dbReference>
<dbReference type="GO" id="GO:0012505">
    <property type="term" value="C:endomembrane system"/>
    <property type="evidence" value="ECO:0007669"/>
    <property type="project" value="UniProtKB-SubCell"/>
</dbReference>
<feature type="transmembrane region" description="Helical" evidence="6">
    <location>
        <begin position="318"/>
        <end position="339"/>
    </location>
</feature>
<feature type="transmembrane region" description="Helical" evidence="6">
    <location>
        <begin position="411"/>
        <end position="431"/>
    </location>
</feature>
<gene>
    <name evidence="9" type="ORF">NH26_02455</name>
</gene>
<evidence type="ECO:0000256" key="5">
    <source>
        <dbReference type="RuleBase" id="RU000320"/>
    </source>
</evidence>
<feature type="transmembrane region" description="Helical" evidence="6">
    <location>
        <begin position="293"/>
        <end position="312"/>
    </location>
</feature>
<accession>A0A1S1YW86</accession>
<feature type="transmembrane region" description="Helical" evidence="6">
    <location>
        <begin position="239"/>
        <end position="261"/>
    </location>
</feature>
<evidence type="ECO:0000256" key="4">
    <source>
        <dbReference type="ARBA" id="ARBA00023136"/>
    </source>
</evidence>
<protein>
    <recommendedName>
        <fullName evidence="11">NADH-quinone oxidoreductase subunit L</fullName>
    </recommendedName>
</protein>
<evidence type="ECO:0000256" key="3">
    <source>
        <dbReference type="ARBA" id="ARBA00022989"/>
    </source>
</evidence>
<feature type="transmembrane region" description="Helical" evidence="6">
    <location>
        <begin position="127"/>
        <end position="147"/>
    </location>
</feature>
<feature type="transmembrane region" description="Helical" evidence="6">
    <location>
        <begin position="25"/>
        <end position="48"/>
    </location>
</feature>
<dbReference type="GO" id="GO:0042773">
    <property type="term" value="P:ATP synthesis coupled electron transport"/>
    <property type="evidence" value="ECO:0007669"/>
    <property type="project" value="InterPro"/>
</dbReference>
<organism evidence="9 10">
    <name type="scientific">Flammeovirga pacifica</name>
    <dbReference type="NCBI Taxonomy" id="915059"/>
    <lineage>
        <taxon>Bacteria</taxon>
        <taxon>Pseudomonadati</taxon>
        <taxon>Bacteroidota</taxon>
        <taxon>Cytophagia</taxon>
        <taxon>Cytophagales</taxon>
        <taxon>Flammeovirgaceae</taxon>
        <taxon>Flammeovirga</taxon>
    </lineage>
</organism>
<feature type="transmembrane region" description="Helical" evidence="6">
    <location>
        <begin position="267"/>
        <end position="286"/>
    </location>
</feature>
<dbReference type="GO" id="GO:0003954">
    <property type="term" value="F:NADH dehydrogenase activity"/>
    <property type="evidence" value="ECO:0007669"/>
    <property type="project" value="TreeGrafter"/>
</dbReference>
<dbReference type="AlphaFoldDB" id="A0A1S1YW86"/>
<dbReference type="PANTHER" id="PTHR42829:SF2">
    <property type="entry name" value="NADH-UBIQUINONE OXIDOREDUCTASE CHAIN 5"/>
    <property type="match status" value="1"/>
</dbReference>
<name>A0A1S1YW86_FLAPC</name>
<dbReference type="Pfam" id="PF00662">
    <property type="entry name" value="Proton_antipo_N"/>
    <property type="match status" value="1"/>
</dbReference>
<dbReference type="Proteomes" id="UP000179797">
    <property type="component" value="Unassembled WGS sequence"/>
</dbReference>
<feature type="domain" description="NADH-Ubiquinone oxidoreductase (complex I) chain 5 N-terminal" evidence="8">
    <location>
        <begin position="56"/>
        <end position="106"/>
    </location>
</feature>
<keyword evidence="4 6" id="KW-0472">Membrane</keyword>
<dbReference type="InterPro" id="IPR003945">
    <property type="entry name" value="NU5C-like"/>
</dbReference>
<dbReference type="GO" id="GO:0008137">
    <property type="term" value="F:NADH dehydrogenase (ubiquinone) activity"/>
    <property type="evidence" value="ECO:0007669"/>
    <property type="project" value="InterPro"/>
</dbReference>
<dbReference type="GO" id="GO:0015990">
    <property type="term" value="P:electron transport coupled proton transport"/>
    <property type="evidence" value="ECO:0007669"/>
    <property type="project" value="TreeGrafter"/>
</dbReference>
<dbReference type="InterPro" id="IPR018393">
    <property type="entry name" value="NADHpl_OxRdtase_5_subgr"/>
</dbReference>
<dbReference type="Gene3D" id="1.20.5.2700">
    <property type="match status" value="1"/>
</dbReference>
<dbReference type="InterPro" id="IPR001516">
    <property type="entry name" value="Proton_antipo_N"/>
</dbReference>
<feature type="transmembrane region" description="Helical" evidence="6">
    <location>
        <begin position="159"/>
        <end position="181"/>
    </location>
</feature>
<evidence type="ECO:0000313" key="9">
    <source>
        <dbReference type="EMBL" id="OHX65287.1"/>
    </source>
</evidence>
<evidence type="ECO:0008006" key="11">
    <source>
        <dbReference type="Google" id="ProtNLM"/>
    </source>
</evidence>
<comment type="caution">
    <text evidence="9">The sequence shown here is derived from an EMBL/GenBank/DDBJ whole genome shotgun (WGS) entry which is preliminary data.</text>
</comment>
<comment type="subcellular location">
    <subcellularLocation>
        <location evidence="1">Endomembrane system</location>
        <topology evidence="1">Multi-pass membrane protein</topology>
    </subcellularLocation>
    <subcellularLocation>
        <location evidence="5">Membrane</location>
        <topology evidence="5">Multi-pass membrane protein</topology>
    </subcellularLocation>
</comment>
<dbReference type="InterPro" id="IPR001750">
    <property type="entry name" value="ND/Mrp_TM"/>
</dbReference>
<evidence type="ECO:0000256" key="2">
    <source>
        <dbReference type="ARBA" id="ARBA00022692"/>
    </source>
</evidence>
<feature type="transmembrane region" description="Helical" evidence="6">
    <location>
        <begin position="201"/>
        <end position="227"/>
    </location>
</feature>
<reference evidence="9 10" key="1">
    <citation type="journal article" date="2012" name="Int. J. Syst. Evol. Microbiol.">
        <title>Flammeovirga pacifica sp. nov., isolated from deep-sea sediment.</title>
        <authorList>
            <person name="Xu H."/>
            <person name="Fu Y."/>
            <person name="Yang N."/>
            <person name="Ding Z."/>
            <person name="Lai Q."/>
            <person name="Zeng R."/>
        </authorList>
    </citation>
    <scope>NUCLEOTIDE SEQUENCE [LARGE SCALE GENOMIC DNA]</scope>
    <source>
        <strain evidence="10">DSM 24597 / LMG 26175 / WPAGA1</strain>
    </source>
</reference>
<evidence type="ECO:0000259" key="7">
    <source>
        <dbReference type="Pfam" id="PF00361"/>
    </source>
</evidence>
<feature type="transmembrane region" description="Helical" evidence="6">
    <location>
        <begin position="104"/>
        <end position="121"/>
    </location>
</feature>
<dbReference type="EMBL" id="JRYR02000001">
    <property type="protein sequence ID" value="OHX65287.1"/>
    <property type="molecule type" value="Genomic_DNA"/>
</dbReference>
<dbReference type="PANTHER" id="PTHR42829">
    <property type="entry name" value="NADH-UBIQUINONE OXIDOREDUCTASE CHAIN 5"/>
    <property type="match status" value="1"/>
</dbReference>
<feature type="transmembrane region" description="Helical" evidence="6">
    <location>
        <begin position="68"/>
        <end position="92"/>
    </location>
</feature>
<dbReference type="PRINTS" id="PR01434">
    <property type="entry name" value="NADHDHGNASE5"/>
</dbReference>
<dbReference type="Pfam" id="PF00361">
    <property type="entry name" value="Proton_antipo_M"/>
    <property type="match status" value="1"/>
</dbReference>
<feature type="transmembrane region" description="Helical" evidence="6">
    <location>
        <begin position="371"/>
        <end position="391"/>
    </location>
</feature>
<evidence type="ECO:0000256" key="1">
    <source>
        <dbReference type="ARBA" id="ARBA00004127"/>
    </source>
</evidence>
<keyword evidence="3 6" id="KW-1133">Transmembrane helix</keyword>
<keyword evidence="2 5" id="KW-0812">Transmembrane</keyword>
<feature type="domain" description="NADH:quinone oxidoreductase/Mrp antiporter transmembrane" evidence="7">
    <location>
        <begin position="122"/>
        <end position="420"/>
    </location>
</feature>
<evidence type="ECO:0000259" key="8">
    <source>
        <dbReference type="Pfam" id="PF00662"/>
    </source>
</evidence>
<feature type="transmembrane region" description="Helical" evidence="6">
    <location>
        <begin position="464"/>
        <end position="486"/>
    </location>
</feature>
<sequence length="674" mass="74690">MAVISPLIGVFLIQLIGKSALVDKIGTTSIGISILCNLFMFSHVWGGSPISLTFDWLQLGEHQFELTFQWNVLSAVILTMVSIISMFVHIFSSAYMQGDPDLKRYYSLLGLFTFAMFGVLISDHLIFLYLFWELVGFCSYMLIGFWRKKEAAVSAAKKAFVINRIGDAGFMVALMALYLQFNTLSLSEIQVSFQSIDLDSSLLVLAGIGVMLAAMGKSAQIPFAVWLPDAMQGPTPVSALIHAATMVAAGIYLLVKCYFFLPDSVLLCIALVGGITAFIGAFSALTQYDIKRILAFSTISQLGYMMLSIGVSDPSSSIYHLITHAFFKAGLFLGAGAVIHSMHQVSCDICKGFDPQDIRWMGNLRKHMPKTLIGFSLCLAGLAGVPFTTGFLSKDAILTSVLAKGLNDGGIWIFIMILGFLAAALTAFYCLRMFYHIFLKDLGIANHKVCQECLVLPKEVGTRMYLPVMILGFCSLWISMTLNPFNTSGSWLQQGIGIPTLDHHEYHILAIVLSVGMLLLGLFIGYMIFIQNKAQALKKSLKVSFLYKLSFHFFYLDHLYKFGAKAIITTGERLDKIPHADEYFVKAAVVTSEFIRGFDDKVIDFFVKCFAVGNVVIGHVLAWFDKEIIDGFVKLFTRFMKLLGDIFRKPQGERSQSMIAWSMVLIAIVIGILI</sequence>
<evidence type="ECO:0000313" key="10">
    <source>
        <dbReference type="Proteomes" id="UP000179797"/>
    </source>
</evidence>
<evidence type="ECO:0000256" key="6">
    <source>
        <dbReference type="SAM" id="Phobius"/>
    </source>
</evidence>
<feature type="transmembrane region" description="Helical" evidence="6">
    <location>
        <begin position="506"/>
        <end position="529"/>
    </location>
</feature>